<reference evidence="2" key="1">
    <citation type="journal article" date="2015" name="Nature">
        <title>Complex archaea that bridge the gap between prokaryotes and eukaryotes.</title>
        <authorList>
            <person name="Spang A."/>
            <person name="Saw J.H."/>
            <person name="Jorgensen S.L."/>
            <person name="Zaremba-Niedzwiedzka K."/>
            <person name="Martijn J."/>
            <person name="Lind A.E."/>
            <person name="van Eijk R."/>
            <person name="Schleper C."/>
            <person name="Guy L."/>
            <person name="Ettema T.J."/>
        </authorList>
    </citation>
    <scope>NUCLEOTIDE SEQUENCE</scope>
</reference>
<protein>
    <submittedName>
        <fullName evidence="2">Uncharacterized protein</fullName>
    </submittedName>
</protein>
<feature type="coiled-coil region" evidence="1">
    <location>
        <begin position="95"/>
        <end position="122"/>
    </location>
</feature>
<organism evidence="2">
    <name type="scientific">marine sediment metagenome</name>
    <dbReference type="NCBI Taxonomy" id="412755"/>
    <lineage>
        <taxon>unclassified sequences</taxon>
        <taxon>metagenomes</taxon>
        <taxon>ecological metagenomes</taxon>
    </lineage>
</organism>
<accession>A0A0F9JP68</accession>
<evidence type="ECO:0000256" key="1">
    <source>
        <dbReference type="SAM" id="Coils"/>
    </source>
</evidence>
<sequence length="123" mass="14205">MMICNACDNGSHSKRWPNKPSTCEDCFVDNQIVDAEYSKDPCECHAVGHDKSKLKGIEPLTESLLDEIKAVVTKQDKQLQVTLYQIKQNQRLRDEAETKAEIEHYEQLLIKLQRDKDIVEDDE</sequence>
<proteinExistence type="predicted"/>
<dbReference type="EMBL" id="LAZR01010944">
    <property type="protein sequence ID" value="KKM64216.1"/>
    <property type="molecule type" value="Genomic_DNA"/>
</dbReference>
<keyword evidence="1" id="KW-0175">Coiled coil</keyword>
<comment type="caution">
    <text evidence="2">The sequence shown here is derived from an EMBL/GenBank/DDBJ whole genome shotgun (WGS) entry which is preliminary data.</text>
</comment>
<name>A0A0F9JP68_9ZZZZ</name>
<evidence type="ECO:0000313" key="2">
    <source>
        <dbReference type="EMBL" id="KKM64216.1"/>
    </source>
</evidence>
<gene>
    <name evidence="2" type="ORF">LCGC14_1503540</name>
</gene>
<dbReference type="AlphaFoldDB" id="A0A0F9JP68"/>